<comment type="catalytic activity">
    <reaction evidence="1 5">
        <text>a beta-lactam + H2O = a substituted beta-amino acid</text>
        <dbReference type="Rhea" id="RHEA:20401"/>
        <dbReference type="ChEBI" id="CHEBI:15377"/>
        <dbReference type="ChEBI" id="CHEBI:35627"/>
        <dbReference type="ChEBI" id="CHEBI:140347"/>
        <dbReference type="EC" id="3.5.2.6"/>
    </reaction>
</comment>
<reference evidence="8 9" key="2">
    <citation type="journal article" date="2011" name="Stand. Genomic Sci.">
        <title>Complete genome sequence of Tsukamurella paurometabola type strain (no. 33).</title>
        <authorList>
            <person name="Munk A.C."/>
            <person name="Lapidus A."/>
            <person name="Lucas S."/>
            <person name="Nolan M."/>
            <person name="Tice H."/>
            <person name="Cheng J.F."/>
            <person name="Del Rio T.G."/>
            <person name="Goodwin L."/>
            <person name="Pitluck S."/>
            <person name="Liolios K."/>
            <person name="Huntemann M."/>
            <person name="Ivanova N."/>
            <person name="Mavromatis K."/>
            <person name="Mikhailova N."/>
            <person name="Pati A."/>
            <person name="Chen A."/>
            <person name="Palaniappan K."/>
            <person name="Tapia R."/>
            <person name="Han C."/>
            <person name="Land M."/>
            <person name="Hauser L."/>
            <person name="Chang Y.J."/>
            <person name="Jeffries C.D."/>
            <person name="Brettin T."/>
            <person name="Yasawong M."/>
            <person name="Brambilla E.M."/>
            <person name="Rohde M."/>
            <person name="Sikorski J."/>
            <person name="Goker M."/>
            <person name="Detter J.C."/>
            <person name="Woyke T."/>
            <person name="Bristow J."/>
            <person name="Eisen J.A."/>
            <person name="Markowitz V."/>
            <person name="Hugenholtz P."/>
            <person name="Kyrpides N.C."/>
            <person name="Klenk H.P."/>
        </authorList>
    </citation>
    <scope>NUCLEOTIDE SEQUENCE [LARGE SCALE GENOMIC DNA]</scope>
    <source>
        <strain evidence="9">ATCC 8368 / DSM 20162 / CCUG 35730 / CIP 100753 / JCM 10117 / KCTC 9821 / NBRC 16120 / NCIMB 702349 / NCTC 13040</strain>
    </source>
</reference>
<dbReference type="PROSITE" id="PS51257">
    <property type="entry name" value="PROKAR_LIPOPROTEIN"/>
    <property type="match status" value="1"/>
</dbReference>
<organism evidence="8 9">
    <name type="scientific">Tsukamurella paurometabola (strain ATCC 8368 / DSM 20162 / CCUG 35730 / CIP 100753 / JCM 10117 / KCTC 9821 / NBRC 16120 / NCIMB 702349 / NCTC 13040)</name>
    <name type="common">Corynebacterium paurometabolum</name>
    <dbReference type="NCBI Taxonomy" id="521096"/>
    <lineage>
        <taxon>Bacteria</taxon>
        <taxon>Bacillati</taxon>
        <taxon>Actinomycetota</taxon>
        <taxon>Actinomycetes</taxon>
        <taxon>Mycobacteriales</taxon>
        <taxon>Tsukamurellaceae</taxon>
        <taxon>Tsukamurella</taxon>
    </lineage>
</organism>
<sequence>MRSLIAAVLTAAVMTGCSAQPAEHPNQSPSAAPDQVSTTARSVITELRRAHAIPGIAVAVVLGARTTVVTDGTLGAEDSRAVGPDTLFEIGSVSKIYTALLGATAEADGRISLQDSPARFLPWLRGTPLAGVTLDQLGTYTAGEFPLQFPPSVTDETSMRDYFTTWRPTAPAGTTRRYANPSIGLFGLSAAAAYGMDYPVALRERVLTPLDLRDTYISIPDSAADRYAWGRTSDSPRVRLSPRPLDAEAYGVKTTPSDLAAFTAAFMNPTTPPAIRSAMQPRYEVSPMRQSLGWEGIASPATRKRVQDANAAGITGASRPVTPTGPEPSCLLNKTGSTKGFGTYVLLHPGSRTGVALLANRNIPIPDRIDAAFDILSAAVPNLSCSPQRTPR</sequence>
<evidence type="ECO:0000313" key="8">
    <source>
        <dbReference type="EMBL" id="ADG77029.1"/>
    </source>
</evidence>
<feature type="signal peptide" evidence="6">
    <location>
        <begin position="1"/>
        <end position="19"/>
    </location>
</feature>
<dbReference type="GO" id="GO:0008800">
    <property type="term" value="F:beta-lactamase activity"/>
    <property type="evidence" value="ECO:0007669"/>
    <property type="project" value="UniProtKB-UniRule"/>
</dbReference>
<evidence type="ECO:0000256" key="5">
    <source>
        <dbReference type="RuleBase" id="RU361140"/>
    </source>
</evidence>
<dbReference type="EC" id="3.5.2.6" evidence="5"/>
<dbReference type="Gene3D" id="3.40.710.10">
    <property type="entry name" value="DD-peptidase/beta-lactamase superfamily"/>
    <property type="match status" value="1"/>
</dbReference>
<keyword evidence="6" id="KW-0732">Signal</keyword>
<evidence type="ECO:0000259" key="7">
    <source>
        <dbReference type="Pfam" id="PF00144"/>
    </source>
</evidence>
<dbReference type="GO" id="GO:0030288">
    <property type="term" value="C:outer membrane-bounded periplasmic space"/>
    <property type="evidence" value="ECO:0007669"/>
    <property type="project" value="InterPro"/>
</dbReference>
<dbReference type="eggNOG" id="COG1680">
    <property type="taxonomic scope" value="Bacteria"/>
</dbReference>
<keyword evidence="4 5" id="KW-0046">Antibiotic resistance</keyword>
<dbReference type="InterPro" id="IPR001466">
    <property type="entry name" value="Beta-lactam-related"/>
</dbReference>
<comment type="similarity">
    <text evidence="2 5">Belongs to the class-C beta-lactamase family.</text>
</comment>
<feature type="domain" description="Beta-lactamase-related" evidence="7">
    <location>
        <begin position="41"/>
        <end position="379"/>
    </location>
</feature>
<dbReference type="PANTHER" id="PTHR46825:SF8">
    <property type="entry name" value="BETA-LACTAMASE-RELATED"/>
    <property type="match status" value="1"/>
</dbReference>
<dbReference type="Proteomes" id="UP000001213">
    <property type="component" value="Chromosome"/>
</dbReference>
<keyword evidence="9" id="KW-1185">Reference proteome</keyword>
<dbReference type="PANTHER" id="PTHR46825">
    <property type="entry name" value="D-ALANYL-D-ALANINE-CARBOXYPEPTIDASE/ENDOPEPTIDASE AMPH"/>
    <property type="match status" value="1"/>
</dbReference>
<dbReference type="InterPro" id="IPR050491">
    <property type="entry name" value="AmpC-like"/>
</dbReference>
<dbReference type="PROSITE" id="PS00336">
    <property type="entry name" value="BETA_LACTAMASE_C"/>
    <property type="match status" value="1"/>
</dbReference>
<evidence type="ECO:0000256" key="6">
    <source>
        <dbReference type="SAM" id="SignalP"/>
    </source>
</evidence>
<gene>
    <name evidence="8" type="ordered locus">Tpau_0388</name>
</gene>
<evidence type="ECO:0000256" key="2">
    <source>
        <dbReference type="ARBA" id="ARBA00007840"/>
    </source>
</evidence>
<dbReference type="GO" id="GO:0017001">
    <property type="term" value="P:antibiotic catabolic process"/>
    <property type="evidence" value="ECO:0007669"/>
    <property type="project" value="InterPro"/>
</dbReference>
<reference evidence="9" key="1">
    <citation type="submission" date="2010-03" db="EMBL/GenBank/DDBJ databases">
        <title>The complete chromosome of Tsukamurella paurometabola DSM 20162.</title>
        <authorList>
            <consortium name="US DOE Joint Genome Institute (JGI-PGF)"/>
            <person name="Lucas S."/>
            <person name="Copeland A."/>
            <person name="Lapidus A."/>
            <person name="Glavina del Rio T."/>
            <person name="Dalin E."/>
            <person name="Tice H."/>
            <person name="Bruce D."/>
            <person name="Goodwin L."/>
            <person name="Pitluck S."/>
            <person name="Kyrpides N."/>
            <person name="Mavromatis K."/>
            <person name="Ivanova N."/>
            <person name="Mikhailova N."/>
            <person name="Munk A.C."/>
            <person name="Brettin T."/>
            <person name="Detter J.C."/>
            <person name="Tapia R."/>
            <person name="Han C."/>
            <person name="Larimer F."/>
            <person name="Land M."/>
            <person name="Hauser L."/>
            <person name="Markowitz V."/>
            <person name="Cheng J.-F."/>
            <person name="Hugenholtz P."/>
            <person name="Woyke T."/>
            <person name="Wu D."/>
            <person name="Jando M."/>
            <person name="Brambilla E."/>
            <person name="Klenk H.-P."/>
            <person name="Eisen J.A."/>
        </authorList>
    </citation>
    <scope>NUCLEOTIDE SEQUENCE [LARGE SCALE GENOMIC DNA]</scope>
    <source>
        <strain evidence="9">ATCC 8368 / DSM 20162 / CCUG 35730 / CIP 100753 / JCM 10117 / KCTC 9821 / NBRC 16120 / NCIMB 702349 / NCTC 13040</strain>
    </source>
</reference>
<evidence type="ECO:0000313" key="9">
    <source>
        <dbReference type="Proteomes" id="UP000001213"/>
    </source>
</evidence>
<dbReference type="Pfam" id="PF00144">
    <property type="entry name" value="Beta-lactamase"/>
    <property type="match status" value="1"/>
</dbReference>
<proteinExistence type="inferred from homology"/>
<feature type="chain" id="PRO_5038782799" description="Beta-lactamase" evidence="6">
    <location>
        <begin position="20"/>
        <end position="392"/>
    </location>
</feature>
<name>D5URH6_TSUPD</name>
<protein>
    <recommendedName>
        <fullName evidence="5">Beta-lactamase</fullName>
        <ecNumber evidence="5">3.5.2.6</ecNumber>
    </recommendedName>
</protein>
<keyword evidence="3 5" id="KW-0378">Hydrolase</keyword>
<dbReference type="GO" id="GO:0046677">
    <property type="term" value="P:response to antibiotic"/>
    <property type="evidence" value="ECO:0007669"/>
    <property type="project" value="UniProtKB-UniRule"/>
</dbReference>
<evidence type="ECO:0000256" key="4">
    <source>
        <dbReference type="ARBA" id="ARBA00023251"/>
    </source>
</evidence>
<dbReference type="EMBL" id="CP001966">
    <property type="protein sequence ID" value="ADG77029.1"/>
    <property type="molecule type" value="Genomic_DNA"/>
</dbReference>
<dbReference type="KEGG" id="tpr:Tpau_0388"/>
<evidence type="ECO:0000256" key="3">
    <source>
        <dbReference type="ARBA" id="ARBA00022801"/>
    </source>
</evidence>
<dbReference type="InterPro" id="IPR012338">
    <property type="entry name" value="Beta-lactam/transpept-like"/>
</dbReference>
<accession>D5URH6</accession>
<dbReference type="SUPFAM" id="SSF56601">
    <property type="entry name" value="beta-lactamase/transpeptidase-like"/>
    <property type="match status" value="1"/>
</dbReference>
<evidence type="ECO:0000256" key="1">
    <source>
        <dbReference type="ARBA" id="ARBA00001526"/>
    </source>
</evidence>
<dbReference type="HOGENOM" id="CLU_020027_10_0_11"/>
<dbReference type="STRING" id="521096.Tpau_0388"/>
<dbReference type="AlphaFoldDB" id="D5URH6"/>
<dbReference type="InterPro" id="IPR001586">
    <property type="entry name" value="Beta-lactam_class-C_AS"/>
</dbReference>
<dbReference type="MEROPS" id="S12.006"/>